<evidence type="ECO:0000256" key="8">
    <source>
        <dbReference type="HAMAP-Rule" id="MF_00316"/>
    </source>
</evidence>
<comment type="subunit">
    <text evidence="8">Monomer.</text>
</comment>
<comment type="subcellular location">
    <subcellularLocation>
        <location evidence="8">Cytoplasm</location>
    </subcellularLocation>
</comment>
<comment type="caution">
    <text evidence="8">Lacks conserved residue(s) required for the propagation of feature annotation.</text>
</comment>
<dbReference type="PANTHER" id="PTHR19136">
    <property type="entry name" value="MOLYBDENUM COFACTOR GUANYLYLTRANSFERASE"/>
    <property type="match status" value="1"/>
</dbReference>
<keyword evidence="3 8" id="KW-0479">Metal-binding</keyword>
<feature type="binding site" evidence="8">
    <location>
        <position position="24"/>
    </location>
    <ligand>
        <name>GTP</name>
        <dbReference type="ChEBI" id="CHEBI:37565"/>
    </ligand>
</feature>
<dbReference type="PATRIC" id="fig|267850.7.peg.2186"/>
<comment type="domain">
    <text evidence="8">The N-terminal domain determines nucleotide recognition and specific binding, while the C-terminal domain determines the specific binding to the target protein.</text>
</comment>
<dbReference type="GO" id="GO:0005737">
    <property type="term" value="C:cytoplasm"/>
    <property type="evidence" value="ECO:0007669"/>
    <property type="project" value="UniProtKB-SubCell"/>
</dbReference>
<evidence type="ECO:0000256" key="7">
    <source>
        <dbReference type="ARBA" id="ARBA00023150"/>
    </source>
</evidence>
<dbReference type="EMBL" id="JMSZ01000032">
    <property type="protein sequence ID" value="KDE39089.1"/>
    <property type="molecule type" value="Genomic_DNA"/>
</dbReference>
<dbReference type="RefSeq" id="WP_036547757.1">
    <property type="nucleotide sequence ID" value="NZ_JMSZ01000032.1"/>
</dbReference>
<keyword evidence="6 8" id="KW-0342">GTP-binding</keyword>
<dbReference type="InterPro" id="IPR013482">
    <property type="entry name" value="Molybde_CF_guanTrfase"/>
</dbReference>
<feature type="binding site" evidence="8">
    <location>
        <begin position="11"/>
        <end position="13"/>
    </location>
    <ligand>
        <name>GTP</name>
        <dbReference type="ChEBI" id="CHEBI:37565"/>
    </ligand>
</feature>
<dbReference type="Proteomes" id="UP000027318">
    <property type="component" value="Unassembled WGS sequence"/>
</dbReference>
<protein>
    <recommendedName>
        <fullName evidence="8">Molybdenum cofactor guanylyltransferase</fullName>
        <shortName evidence="8">MoCo guanylyltransferase</shortName>
        <ecNumber evidence="8">2.7.7.77</ecNumber>
    </recommendedName>
    <alternativeName>
        <fullName evidence="8">GTP:molybdopterin guanylyltransferase</fullName>
    </alternativeName>
    <alternativeName>
        <fullName evidence="8">Mo-MPT guanylyltransferase</fullName>
    </alternativeName>
    <alternativeName>
        <fullName evidence="8">Molybdopterin guanylyltransferase</fullName>
    </alternativeName>
    <alternativeName>
        <fullName evidence="8">Molybdopterin-guanine dinucleotide synthase</fullName>
        <shortName evidence="8">MGD synthase</shortName>
    </alternativeName>
</protein>
<keyword evidence="11" id="KW-1185">Reference proteome</keyword>
<evidence type="ECO:0000256" key="5">
    <source>
        <dbReference type="ARBA" id="ARBA00022842"/>
    </source>
</evidence>
<keyword evidence="4 8" id="KW-0547">Nucleotide-binding</keyword>
<evidence type="ECO:0000256" key="6">
    <source>
        <dbReference type="ARBA" id="ARBA00023134"/>
    </source>
</evidence>
<proteinExistence type="inferred from homology"/>
<name>A0A063Y063_9GAMM</name>
<reference evidence="10 11" key="1">
    <citation type="journal article" date="2005" name="Int. J. Syst. Evol. Microbiol.">
        <title>Nitrincola lacisaponensis gen. nov., sp. nov., a novel alkaliphilic bacterium isolated from an alkaline, saline lake.</title>
        <authorList>
            <person name="Dimitriu P.A."/>
            <person name="Shukla S.K."/>
            <person name="Conradt J."/>
            <person name="Marquez M.C."/>
            <person name="Ventosa A."/>
            <person name="Maglia A."/>
            <person name="Peyton B.M."/>
            <person name="Pinkart H.C."/>
            <person name="Mormile M.R."/>
        </authorList>
    </citation>
    <scope>NUCLEOTIDE SEQUENCE [LARGE SCALE GENOMIC DNA]</scope>
    <source>
        <strain evidence="10 11">4CA</strain>
    </source>
</reference>
<keyword evidence="2 8" id="KW-0808">Transferase</keyword>
<comment type="similarity">
    <text evidence="8">Belongs to the MobA family.</text>
</comment>
<sequence length="190" mass="20910">MLKQGVTGVILAGGQGQRMGGQDKGWVCYQGRPMIEQIFERLQDQVDEIIIVANRNQDAYAELGVKVVADCLDGFQGPLVGIATGLEQSRYEQVVFVPCDGPFISPDLVERFTAQYAVSGKPAIVASDGERIQPMVVMLQTSLLADLHEALKAGERKPDRWYARVGMDQVSFPAQSLHNFNTPEQIKQSD</sequence>
<keyword evidence="7 8" id="KW-0501">Molybdenum cofactor biosynthesis</keyword>
<dbReference type="CDD" id="cd02503">
    <property type="entry name" value="MobA"/>
    <property type="match status" value="1"/>
</dbReference>
<dbReference type="SUPFAM" id="SSF53448">
    <property type="entry name" value="Nucleotide-diphospho-sugar transferases"/>
    <property type="match status" value="1"/>
</dbReference>
<dbReference type="AlphaFoldDB" id="A0A063Y063"/>
<dbReference type="InterPro" id="IPR029044">
    <property type="entry name" value="Nucleotide-diphossugar_trans"/>
</dbReference>
<dbReference type="GO" id="GO:0046872">
    <property type="term" value="F:metal ion binding"/>
    <property type="evidence" value="ECO:0007669"/>
    <property type="project" value="UniProtKB-KW"/>
</dbReference>
<dbReference type="GO" id="GO:0005525">
    <property type="term" value="F:GTP binding"/>
    <property type="evidence" value="ECO:0007669"/>
    <property type="project" value="UniProtKB-UniRule"/>
</dbReference>
<evidence type="ECO:0000256" key="4">
    <source>
        <dbReference type="ARBA" id="ARBA00022741"/>
    </source>
</evidence>
<evidence type="ECO:0000313" key="11">
    <source>
        <dbReference type="Proteomes" id="UP000027318"/>
    </source>
</evidence>
<comment type="catalytic activity">
    <reaction evidence="8">
        <text>Mo-molybdopterin + GTP + H(+) = Mo-molybdopterin guanine dinucleotide + diphosphate</text>
        <dbReference type="Rhea" id="RHEA:34243"/>
        <dbReference type="ChEBI" id="CHEBI:15378"/>
        <dbReference type="ChEBI" id="CHEBI:33019"/>
        <dbReference type="ChEBI" id="CHEBI:37565"/>
        <dbReference type="ChEBI" id="CHEBI:71302"/>
        <dbReference type="ChEBI" id="CHEBI:71310"/>
        <dbReference type="EC" id="2.7.7.77"/>
    </reaction>
</comment>
<dbReference type="EC" id="2.7.7.77" evidence="8"/>
<comment type="function">
    <text evidence="8">Transfers a GMP moiety from GTP to Mo-molybdopterin (Mo-MPT) cofactor (Moco or molybdenum cofactor) to form Mo-molybdopterin guanine dinucleotide (Mo-MGD) cofactor.</text>
</comment>
<evidence type="ECO:0000256" key="3">
    <source>
        <dbReference type="ARBA" id="ARBA00022723"/>
    </source>
</evidence>
<dbReference type="GO" id="GO:1902758">
    <property type="term" value="P:bis(molybdopterin guanine dinucleotide)molybdenum biosynthetic process"/>
    <property type="evidence" value="ECO:0007669"/>
    <property type="project" value="TreeGrafter"/>
</dbReference>
<dbReference type="Pfam" id="PF12804">
    <property type="entry name" value="NTP_transf_3"/>
    <property type="match status" value="1"/>
</dbReference>
<dbReference type="InterPro" id="IPR025877">
    <property type="entry name" value="MobA-like_NTP_Trfase"/>
</dbReference>
<evidence type="ECO:0000256" key="1">
    <source>
        <dbReference type="ARBA" id="ARBA00022490"/>
    </source>
</evidence>
<evidence type="ECO:0000313" key="10">
    <source>
        <dbReference type="EMBL" id="KDE39089.1"/>
    </source>
</evidence>
<evidence type="ECO:0000259" key="9">
    <source>
        <dbReference type="Pfam" id="PF12804"/>
    </source>
</evidence>
<evidence type="ECO:0000256" key="2">
    <source>
        <dbReference type="ARBA" id="ARBA00022679"/>
    </source>
</evidence>
<keyword evidence="5 8" id="KW-0460">Magnesium</keyword>
<keyword evidence="1 8" id="KW-0963">Cytoplasm</keyword>
<dbReference type="HAMAP" id="MF_00316">
    <property type="entry name" value="MobA"/>
    <property type="match status" value="1"/>
</dbReference>
<comment type="cofactor">
    <cofactor evidence="8">
        <name>Mg(2+)</name>
        <dbReference type="ChEBI" id="CHEBI:18420"/>
    </cofactor>
</comment>
<feature type="binding site" evidence="8">
    <location>
        <position position="100"/>
    </location>
    <ligand>
        <name>Mg(2+)</name>
        <dbReference type="ChEBI" id="CHEBI:18420"/>
    </ligand>
</feature>
<feature type="binding site" evidence="8">
    <location>
        <position position="70"/>
    </location>
    <ligand>
        <name>GTP</name>
        <dbReference type="ChEBI" id="CHEBI:37565"/>
    </ligand>
</feature>
<dbReference type="PANTHER" id="PTHR19136:SF81">
    <property type="entry name" value="MOLYBDENUM COFACTOR GUANYLYLTRANSFERASE"/>
    <property type="match status" value="1"/>
</dbReference>
<feature type="domain" description="MobA-like NTP transferase" evidence="9">
    <location>
        <begin position="8"/>
        <end position="162"/>
    </location>
</feature>
<gene>
    <name evidence="8" type="primary">mobA</name>
    <name evidence="10" type="ORF">ADINL_2218</name>
</gene>
<dbReference type="GO" id="GO:0061603">
    <property type="term" value="F:molybdenum cofactor guanylyltransferase activity"/>
    <property type="evidence" value="ECO:0007669"/>
    <property type="project" value="UniProtKB-EC"/>
</dbReference>
<dbReference type="STRING" id="267850.ADINL_2218"/>
<dbReference type="NCBIfam" id="TIGR02665">
    <property type="entry name" value="molyb_mobA"/>
    <property type="match status" value="1"/>
</dbReference>
<feature type="binding site" evidence="8">
    <location>
        <position position="100"/>
    </location>
    <ligand>
        <name>GTP</name>
        <dbReference type="ChEBI" id="CHEBI:37565"/>
    </ligand>
</feature>
<accession>A0A063Y063</accession>
<organism evidence="10 11">
    <name type="scientific">Nitrincola lacisaponensis</name>
    <dbReference type="NCBI Taxonomy" id="267850"/>
    <lineage>
        <taxon>Bacteria</taxon>
        <taxon>Pseudomonadati</taxon>
        <taxon>Pseudomonadota</taxon>
        <taxon>Gammaproteobacteria</taxon>
        <taxon>Oceanospirillales</taxon>
        <taxon>Oceanospirillaceae</taxon>
        <taxon>Nitrincola</taxon>
    </lineage>
</organism>
<dbReference type="OrthoDB" id="9788394at2"/>
<comment type="caution">
    <text evidence="10">The sequence shown here is derived from an EMBL/GenBank/DDBJ whole genome shotgun (WGS) entry which is preliminary data.</text>
</comment>
<dbReference type="Gene3D" id="3.90.550.10">
    <property type="entry name" value="Spore Coat Polysaccharide Biosynthesis Protein SpsA, Chain A"/>
    <property type="match status" value="1"/>
</dbReference>